<feature type="repeat" description="ANK" evidence="3">
    <location>
        <begin position="498"/>
        <end position="527"/>
    </location>
</feature>
<proteinExistence type="predicted"/>
<feature type="domain" description="FAR1" evidence="5">
    <location>
        <begin position="311"/>
        <end position="375"/>
    </location>
</feature>
<reference evidence="6" key="2">
    <citation type="submission" date="2023-06" db="EMBL/GenBank/DDBJ databases">
        <authorList>
            <consortium name="Lawrence Berkeley National Laboratory"/>
            <person name="Haridas S."/>
            <person name="Hensen N."/>
            <person name="Bonometti L."/>
            <person name="Westerberg I."/>
            <person name="Brannstrom I.O."/>
            <person name="Guillou S."/>
            <person name="Cros-Aarteil S."/>
            <person name="Calhoun S."/>
            <person name="Kuo A."/>
            <person name="Mondo S."/>
            <person name="Pangilinan J."/>
            <person name="Riley R."/>
            <person name="LaButti K."/>
            <person name="Andreopoulos B."/>
            <person name="Lipzen A."/>
            <person name="Chen C."/>
            <person name="Yanf M."/>
            <person name="Daum C."/>
            <person name="Ng V."/>
            <person name="Clum A."/>
            <person name="Steindorff A."/>
            <person name="Ohm R."/>
            <person name="Martin F."/>
            <person name="Silar P."/>
            <person name="Natvig D."/>
            <person name="Lalanne C."/>
            <person name="Gautier V."/>
            <person name="Ament-velasquez S.L."/>
            <person name="Kruys A."/>
            <person name="Hutchinson M.I."/>
            <person name="Powell A.J."/>
            <person name="Barry K."/>
            <person name="Miller A.N."/>
            <person name="Grigoriev I.V."/>
            <person name="Debuchy R."/>
            <person name="Gladieux P."/>
            <person name="Thoren M.H."/>
            <person name="Johannesson H."/>
        </authorList>
    </citation>
    <scope>NUCLEOTIDE SEQUENCE</scope>
    <source>
        <strain evidence="6">CBS 232.78</strain>
    </source>
</reference>
<dbReference type="Gene3D" id="1.25.40.20">
    <property type="entry name" value="Ankyrin repeat-containing domain"/>
    <property type="match status" value="1"/>
</dbReference>
<keyword evidence="2 3" id="KW-0040">ANK repeat</keyword>
<dbReference type="InterPro" id="IPR004330">
    <property type="entry name" value="FAR1_DNA_bnd_dom"/>
</dbReference>
<protein>
    <recommendedName>
        <fullName evidence="5">FAR1 domain-containing protein</fullName>
    </recommendedName>
</protein>
<gene>
    <name evidence="6" type="ORF">B0H63DRAFT_492216</name>
</gene>
<dbReference type="InterPro" id="IPR002110">
    <property type="entry name" value="Ankyrin_rpt"/>
</dbReference>
<name>A0AAE0P8N1_9PEZI</name>
<evidence type="ECO:0000313" key="6">
    <source>
        <dbReference type="EMBL" id="KAK3395314.1"/>
    </source>
</evidence>
<feature type="region of interest" description="Disordered" evidence="4">
    <location>
        <begin position="147"/>
        <end position="255"/>
    </location>
</feature>
<dbReference type="PROSITE" id="PS50088">
    <property type="entry name" value="ANK_REPEAT"/>
    <property type="match status" value="3"/>
</dbReference>
<reference evidence="6" key="1">
    <citation type="journal article" date="2023" name="Mol. Phylogenet. Evol.">
        <title>Genome-scale phylogeny and comparative genomics of the fungal order Sordariales.</title>
        <authorList>
            <person name="Hensen N."/>
            <person name="Bonometti L."/>
            <person name="Westerberg I."/>
            <person name="Brannstrom I.O."/>
            <person name="Guillou S."/>
            <person name="Cros-Aarteil S."/>
            <person name="Calhoun S."/>
            <person name="Haridas S."/>
            <person name="Kuo A."/>
            <person name="Mondo S."/>
            <person name="Pangilinan J."/>
            <person name="Riley R."/>
            <person name="LaButti K."/>
            <person name="Andreopoulos B."/>
            <person name="Lipzen A."/>
            <person name="Chen C."/>
            <person name="Yan M."/>
            <person name="Daum C."/>
            <person name="Ng V."/>
            <person name="Clum A."/>
            <person name="Steindorff A."/>
            <person name="Ohm R.A."/>
            <person name="Martin F."/>
            <person name="Silar P."/>
            <person name="Natvig D.O."/>
            <person name="Lalanne C."/>
            <person name="Gautier V."/>
            <person name="Ament-Velasquez S.L."/>
            <person name="Kruys A."/>
            <person name="Hutchinson M.I."/>
            <person name="Powell A.J."/>
            <person name="Barry K."/>
            <person name="Miller A.N."/>
            <person name="Grigoriev I.V."/>
            <person name="Debuchy R."/>
            <person name="Gladieux P."/>
            <person name="Hiltunen Thoren M."/>
            <person name="Johannesson H."/>
        </authorList>
    </citation>
    <scope>NUCLEOTIDE SEQUENCE</scope>
    <source>
        <strain evidence="6">CBS 232.78</strain>
    </source>
</reference>
<dbReference type="SMART" id="SM00248">
    <property type="entry name" value="ANK"/>
    <property type="match status" value="3"/>
</dbReference>
<evidence type="ECO:0000256" key="1">
    <source>
        <dbReference type="ARBA" id="ARBA00022737"/>
    </source>
</evidence>
<dbReference type="Pfam" id="PF12796">
    <property type="entry name" value="Ank_2"/>
    <property type="match status" value="1"/>
</dbReference>
<dbReference type="PANTHER" id="PTHR24171">
    <property type="entry name" value="ANKYRIN REPEAT DOMAIN-CONTAINING PROTEIN 39-RELATED"/>
    <property type="match status" value="1"/>
</dbReference>
<dbReference type="Pfam" id="PF03101">
    <property type="entry name" value="FAR1"/>
    <property type="match status" value="1"/>
</dbReference>
<dbReference type="InterPro" id="IPR036770">
    <property type="entry name" value="Ankyrin_rpt-contain_sf"/>
</dbReference>
<organism evidence="6 7">
    <name type="scientific">Podospora didyma</name>
    <dbReference type="NCBI Taxonomy" id="330526"/>
    <lineage>
        <taxon>Eukaryota</taxon>
        <taxon>Fungi</taxon>
        <taxon>Dikarya</taxon>
        <taxon>Ascomycota</taxon>
        <taxon>Pezizomycotina</taxon>
        <taxon>Sordariomycetes</taxon>
        <taxon>Sordariomycetidae</taxon>
        <taxon>Sordariales</taxon>
        <taxon>Podosporaceae</taxon>
        <taxon>Podospora</taxon>
    </lineage>
</organism>
<dbReference type="Proteomes" id="UP001285441">
    <property type="component" value="Unassembled WGS sequence"/>
</dbReference>
<keyword evidence="7" id="KW-1185">Reference proteome</keyword>
<dbReference type="AlphaFoldDB" id="A0AAE0P8N1"/>
<evidence type="ECO:0000256" key="2">
    <source>
        <dbReference type="ARBA" id="ARBA00023043"/>
    </source>
</evidence>
<comment type="caution">
    <text evidence="6">The sequence shown here is derived from an EMBL/GenBank/DDBJ whole genome shotgun (WGS) entry which is preliminary data.</text>
</comment>
<evidence type="ECO:0000259" key="5">
    <source>
        <dbReference type="Pfam" id="PF03101"/>
    </source>
</evidence>
<feature type="compositionally biased region" description="Low complexity" evidence="4">
    <location>
        <begin position="147"/>
        <end position="210"/>
    </location>
</feature>
<evidence type="ECO:0000256" key="4">
    <source>
        <dbReference type="SAM" id="MobiDB-lite"/>
    </source>
</evidence>
<evidence type="ECO:0000313" key="7">
    <source>
        <dbReference type="Proteomes" id="UP001285441"/>
    </source>
</evidence>
<accession>A0AAE0P8N1</accession>
<dbReference type="SUPFAM" id="SSF48403">
    <property type="entry name" value="Ankyrin repeat"/>
    <property type="match status" value="1"/>
</dbReference>
<dbReference type="PROSITE" id="PS50297">
    <property type="entry name" value="ANK_REP_REGION"/>
    <property type="match status" value="3"/>
</dbReference>
<sequence>MSNNYVGLQPAIPFNRVPTPSRRETPILPPQIPPSSRSTYIQPRPPGQPHQPSLNTLQPQQNQQDQQNQQNQNTRQSQQNRQLLPSQQPQQSQQTQQAQQNQQAQAAQQALQNQQDTSLEPVYHRIDHNSLAPRPPSIHASQAAYEAYMQQQQDPHQAQQQQPSQHQQQQNQHQQHHQAQQHQSRQQRQPQHQQPQQQQQQARQQHVTQQFAPARQTQDNTMRDADGGEDNDNDSLDEEGRSPSDPKYIAPLQQPITPLQLPKVRPTLMLGPYETRDEAFNAVLQYAISQGWFLVQSGCAKAKTPGGGYLQDAEVVRVDLICDRGGTCKNSGTGIRKRPTHKIGCPAKMKLVCRKRQASKWFIDVRCEQHNHDIDPKNINQIASYRRWRRLQHGGSSLESHADRYKRIRKPRVIPPVPAPQFHQVGPQPAAAPTSPLHMAALKGQTKIMDILLNKGADINALDSTGRSALHCAVEGERMDAVTLLVERGADVNILDGKGLSALHFAVEKGMEDAVVLFIEQGADPNK</sequence>
<evidence type="ECO:0000256" key="3">
    <source>
        <dbReference type="PROSITE-ProRule" id="PRU00023"/>
    </source>
</evidence>
<keyword evidence="1" id="KW-0677">Repeat</keyword>
<feature type="repeat" description="ANK" evidence="3">
    <location>
        <begin position="465"/>
        <end position="497"/>
    </location>
</feature>
<dbReference type="EMBL" id="JAULSW010000001">
    <property type="protein sequence ID" value="KAK3395314.1"/>
    <property type="molecule type" value="Genomic_DNA"/>
</dbReference>
<feature type="region of interest" description="Disordered" evidence="4">
    <location>
        <begin position="1"/>
        <end position="115"/>
    </location>
</feature>
<feature type="repeat" description="ANK" evidence="3">
    <location>
        <begin position="432"/>
        <end position="464"/>
    </location>
</feature>
<feature type="compositionally biased region" description="Low complexity" evidence="4">
    <location>
        <begin position="51"/>
        <end position="115"/>
    </location>
</feature>
<feature type="compositionally biased region" description="Acidic residues" evidence="4">
    <location>
        <begin position="227"/>
        <end position="237"/>
    </location>
</feature>